<sequence>MKDFSFWMEYEGASEGSGRSEKLWLMNPDTGQIGLFKFKKDTATTDHLSECIAYELANLIGLSCAKFEIGSYRGREGSMSYNIIDHEGMILIEGIYCISLMYHSFNEELLIDVETGKRYSLEMIKTALEPLGLFNDFLPILVFDFLIGNRDRHQSNWALILEKEKMSISPLYDNSSSLCAYVKESRIKDYLGKDKLLWKSLVDTKSKSLIRITCNDTRQPTHLAMIEFLKKNYYTQTIEVEKKIETLVTETAVYAILDKYKEEFTEQRKNLIGKYILSKVQMLRKVYGEKEE</sequence>
<gene>
    <name evidence="4" type="ORF">FMM80_10785</name>
</gene>
<dbReference type="OrthoDB" id="9812605at2"/>
<organism evidence="4 5">
    <name type="scientific">Schaedlerella arabinosiphila</name>
    <dbReference type="NCBI Taxonomy" id="2044587"/>
    <lineage>
        <taxon>Bacteria</taxon>
        <taxon>Bacillati</taxon>
        <taxon>Bacillota</taxon>
        <taxon>Clostridia</taxon>
        <taxon>Lachnospirales</taxon>
        <taxon>Lachnospiraceae</taxon>
        <taxon>Schaedlerella</taxon>
    </lineage>
</organism>
<accession>A0A9X5H647</accession>
<dbReference type="Gene3D" id="1.10.1070.20">
    <property type="match status" value="1"/>
</dbReference>
<dbReference type="Proteomes" id="UP000474104">
    <property type="component" value="Unassembled WGS sequence"/>
</dbReference>
<evidence type="ECO:0000256" key="2">
    <source>
        <dbReference type="ARBA" id="ARBA00022777"/>
    </source>
</evidence>
<dbReference type="InterPro" id="IPR012893">
    <property type="entry name" value="HipA-like_C"/>
</dbReference>
<keyword evidence="2" id="KW-0418">Kinase</keyword>
<feature type="domain" description="HipA-like C-terminal" evidence="3">
    <location>
        <begin position="18"/>
        <end position="181"/>
    </location>
</feature>
<reference evidence="4 5" key="1">
    <citation type="submission" date="2019-07" db="EMBL/GenBank/DDBJ databases">
        <title>Draft genome sequences of 15 bacterial species constituting the stable defined intestinal microbiota of the GM15 gnotobiotic mouse model.</title>
        <authorList>
            <person name="Elie C."/>
            <person name="Mathieu A."/>
            <person name="Saliou A."/>
            <person name="Darnaud M."/>
            <person name="Leulier F."/>
            <person name="Tamellini A."/>
        </authorList>
    </citation>
    <scope>NUCLEOTIDE SEQUENCE [LARGE SCALE GENOMIC DNA]</scope>
    <source>
        <strain evidence="5">ASF 502</strain>
    </source>
</reference>
<keyword evidence="1" id="KW-0808">Transferase</keyword>
<comment type="caution">
    <text evidence="4">The sequence shown here is derived from an EMBL/GenBank/DDBJ whole genome shotgun (WGS) entry which is preliminary data.</text>
</comment>
<dbReference type="RefSeq" id="WP_004073471.1">
    <property type="nucleotide sequence ID" value="NZ_CASCYM010000091.1"/>
</dbReference>
<dbReference type="EMBL" id="VIRB01000063">
    <property type="protein sequence ID" value="NDO69144.1"/>
    <property type="molecule type" value="Genomic_DNA"/>
</dbReference>
<dbReference type="GO" id="GO:0016301">
    <property type="term" value="F:kinase activity"/>
    <property type="evidence" value="ECO:0007669"/>
    <property type="project" value="UniProtKB-KW"/>
</dbReference>
<dbReference type="Pfam" id="PF07804">
    <property type="entry name" value="HipA_C"/>
    <property type="match status" value="1"/>
</dbReference>
<name>A0A9X5H647_9FIRM</name>
<evidence type="ECO:0000313" key="5">
    <source>
        <dbReference type="Proteomes" id="UP000474104"/>
    </source>
</evidence>
<evidence type="ECO:0000256" key="1">
    <source>
        <dbReference type="ARBA" id="ARBA00022679"/>
    </source>
</evidence>
<protein>
    <recommendedName>
        <fullName evidence="3">HipA-like C-terminal domain-containing protein</fullName>
    </recommendedName>
</protein>
<proteinExistence type="predicted"/>
<dbReference type="AlphaFoldDB" id="A0A9X5H647"/>
<evidence type="ECO:0000259" key="3">
    <source>
        <dbReference type="Pfam" id="PF07804"/>
    </source>
</evidence>
<evidence type="ECO:0000313" key="4">
    <source>
        <dbReference type="EMBL" id="NDO69144.1"/>
    </source>
</evidence>